<feature type="domain" description="Acyltransferase 3" evidence="2">
    <location>
        <begin position="7"/>
        <end position="328"/>
    </location>
</feature>
<proteinExistence type="predicted"/>
<keyword evidence="1" id="KW-0812">Transmembrane</keyword>
<feature type="transmembrane region" description="Helical" evidence="1">
    <location>
        <begin position="6"/>
        <end position="26"/>
    </location>
</feature>
<evidence type="ECO:0000313" key="3">
    <source>
        <dbReference type="EMBL" id="MEX0469403.1"/>
    </source>
</evidence>
<dbReference type="EMBL" id="JBAKFM010000003">
    <property type="protein sequence ID" value="MEX0469403.1"/>
    <property type="molecule type" value="Genomic_DNA"/>
</dbReference>
<feature type="transmembrane region" description="Helical" evidence="1">
    <location>
        <begin position="74"/>
        <end position="94"/>
    </location>
</feature>
<feature type="transmembrane region" description="Helical" evidence="1">
    <location>
        <begin position="130"/>
        <end position="147"/>
    </location>
</feature>
<dbReference type="PANTHER" id="PTHR37312:SF1">
    <property type="entry name" value="MEMBRANE-BOUND ACYLTRANSFERASE YKRP-RELATED"/>
    <property type="match status" value="1"/>
</dbReference>
<reference evidence="3 4" key="1">
    <citation type="submission" date="2024-02" db="EMBL/GenBank/DDBJ databases">
        <title>New especies of Spiribacter isolated from saline water.</title>
        <authorList>
            <person name="Leon M.J."/>
            <person name="De La Haba R."/>
            <person name="Sanchez-Porro C."/>
            <person name="Ventosa A."/>
        </authorList>
    </citation>
    <scope>NUCLEOTIDE SEQUENCE [LARGE SCALE GENOMIC DNA]</scope>
    <source>
        <strain evidence="4">ag22IC6-390</strain>
    </source>
</reference>
<gene>
    <name evidence="3" type="ORF">V6X73_06670</name>
</gene>
<dbReference type="PANTHER" id="PTHR37312">
    <property type="entry name" value="MEMBRANE-BOUND ACYLTRANSFERASE YKRP-RELATED"/>
    <property type="match status" value="1"/>
</dbReference>
<dbReference type="InterPro" id="IPR002656">
    <property type="entry name" value="Acyl_transf_3_dom"/>
</dbReference>
<dbReference type="Proteomes" id="UP001556709">
    <property type="component" value="Unassembled WGS sequence"/>
</dbReference>
<keyword evidence="3" id="KW-0808">Transferase</keyword>
<feature type="transmembrane region" description="Helical" evidence="1">
    <location>
        <begin position="154"/>
        <end position="172"/>
    </location>
</feature>
<keyword evidence="3" id="KW-0012">Acyltransferase</keyword>
<keyword evidence="4" id="KW-1185">Reference proteome</keyword>
<feature type="transmembrane region" description="Helical" evidence="1">
    <location>
        <begin position="178"/>
        <end position="197"/>
    </location>
</feature>
<evidence type="ECO:0000259" key="2">
    <source>
        <dbReference type="Pfam" id="PF01757"/>
    </source>
</evidence>
<evidence type="ECO:0000313" key="4">
    <source>
        <dbReference type="Proteomes" id="UP001556709"/>
    </source>
</evidence>
<sequence>MTVGRVQWIDAAKGIGIALIVIGHVWSMTKPSLAYQIIYGFHVPLFFLLAGLTFNPDRESTTGALARKARTLLIPYLCFGLLGYCVYAAGYLLAETAGLRLQGFSYGLLQPLLGLAYGSLGDGRLANSPIWFLTGLFSAFVMIRLIHAGLHRPVFRVLAIGAIFLLGLWIGPRWTLPWSMAPAMLALPFMAAGMTLRQTNPLSRLDGRARIAALLATAAITAAAPLNGHMQLGHGLVGNPVLYLVFATAGSATVLLFSQLPLALNRSFATIGRHSLEILVWHMLIIKAVQVVLAVATGLDMAALTETFLPGLGVLCLTALLTIAASVVTRRWIPWTLGGKG</sequence>
<evidence type="ECO:0000256" key="1">
    <source>
        <dbReference type="SAM" id="Phobius"/>
    </source>
</evidence>
<accession>A0ABV3TE64</accession>
<organism evidence="3 4">
    <name type="scientific">Spiribacter pallidus</name>
    <dbReference type="NCBI Taxonomy" id="1987936"/>
    <lineage>
        <taxon>Bacteria</taxon>
        <taxon>Pseudomonadati</taxon>
        <taxon>Pseudomonadota</taxon>
        <taxon>Gammaproteobacteria</taxon>
        <taxon>Chromatiales</taxon>
        <taxon>Ectothiorhodospiraceae</taxon>
        <taxon>Spiribacter</taxon>
    </lineage>
</organism>
<protein>
    <submittedName>
        <fullName evidence="3">Acyltransferase family protein</fullName>
    </submittedName>
</protein>
<name>A0ABV3TE64_9GAMM</name>
<keyword evidence="1" id="KW-0472">Membrane</keyword>
<dbReference type="InterPro" id="IPR052734">
    <property type="entry name" value="Nod_factor_acetyltransferase"/>
</dbReference>
<feature type="transmembrane region" description="Helical" evidence="1">
    <location>
        <begin position="276"/>
        <end position="296"/>
    </location>
</feature>
<keyword evidence="1" id="KW-1133">Transmembrane helix</keyword>
<comment type="caution">
    <text evidence="3">The sequence shown here is derived from an EMBL/GenBank/DDBJ whole genome shotgun (WGS) entry which is preliminary data.</text>
</comment>
<feature type="transmembrane region" description="Helical" evidence="1">
    <location>
        <begin position="209"/>
        <end position="228"/>
    </location>
</feature>
<dbReference type="Pfam" id="PF01757">
    <property type="entry name" value="Acyl_transf_3"/>
    <property type="match status" value="1"/>
</dbReference>
<dbReference type="RefSeq" id="WP_367959286.1">
    <property type="nucleotide sequence ID" value="NZ_JBAKFK010000003.1"/>
</dbReference>
<dbReference type="GO" id="GO:0016746">
    <property type="term" value="F:acyltransferase activity"/>
    <property type="evidence" value="ECO:0007669"/>
    <property type="project" value="UniProtKB-KW"/>
</dbReference>
<feature type="transmembrane region" description="Helical" evidence="1">
    <location>
        <begin position="308"/>
        <end position="328"/>
    </location>
</feature>
<feature type="transmembrane region" description="Helical" evidence="1">
    <location>
        <begin position="33"/>
        <end position="54"/>
    </location>
</feature>
<feature type="transmembrane region" description="Helical" evidence="1">
    <location>
        <begin position="240"/>
        <end position="264"/>
    </location>
</feature>